<dbReference type="GO" id="GO:0005886">
    <property type="term" value="C:plasma membrane"/>
    <property type="evidence" value="ECO:0007669"/>
    <property type="project" value="TreeGrafter"/>
</dbReference>
<feature type="region of interest" description="Disordered" evidence="6">
    <location>
        <begin position="17"/>
        <end position="40"/>
    </location>
</feature>
<evidence type="ECO:0000256" key="2">
    <source>
        <dbReference type="ARBA" id="ARBA00005587"/>
    </source>
</evidence>
<feature type="transmembrane region" description="Helical" evidence="7">
    <location>
        <begin position="97"/>
        <end position="118"/>
    </location>
</feature>
<feature type="transmembrane region" description="Helical" evidence="7">
    <location>
        <begin position="171"/>
        <end position="193"/>
    </location>
</feature>
<evidence type="ECO:0000256" key="3">
    <source>
        <dbReference type="ARBA" id="ARBA00022692"/>
    </source>
</evidence>
<dbReference type="Pfam" id="PF01184">
    <property type="entry name" value="Gpr1_Fun34_YaaH"/>
    <property type="match status" value="1"/>
</dbReference>
<keyword evidence="5 7" id="KW-0472">Membrane</keyword>
<dbReference type="InterPro" id="IPR000791">
    <property type="entry name" value="Gpr1/Fun34/SatP-like"/>
</dbReference>
<organism evidence="8 9">
    <name type="scientific">Racocetra fulgida</name>
    <dbReference type="NCBI Taxonomy" id="60492"/>
    <lineage>
        <taxon>Eukaryota</taxon>
        <taxon>Fungi</taxon>
        <taxon>Fungi incertae sedis</taxon>
        <taxon>Mucoromycota</taxon>
        <taxon>Glomeromycotina</taxon>
        <taxon>Glomeromycetes</taxon>
        <taxon>Diversisporales</taxon>
        <taxon>Gigasporaceae</taxon>
        <taxon>Racocetra</taxon>
    </lineage>
</organism>
<evidence type="ECO:0000256" key="1">
    <source>
        <dbReference type="ARBA" id="ARBA00004141"/>
    </source>
</evidence>
<keyword evidence="3 7" id="KW-0812">Transmembrane</keyword>
<gene>
    <name evidence="8" type="ORF">RFULGI_LOCUS17172</name>
</gene>
<evidence type="ECO:0000313" key="8">
    <source>
        <dbReference type="EMBL" id="CAG8795363.1"/>
    </source>
</evidence>
<protein>
    <submittedName>
        <fullName evidence="8">1295_t:CDS:1</fullName>
    </submittedName>
</protein>
<proteinExistence type="inferred from homology"/>
<dbReference type="AlphaFoldDB" id="A0A9N9P242"/>
<dbReference type="OrthoDB" id="3648309at2759"/>
<name>A0A9N9P242_9GLOM</name>
<evidence type="ECO:0000313" key="9">
    <source>
        <dbReference type="Proteomes" id="UP000789396"/>
    </source>
</evidence>
<dbReference type="Proteomes" id="UP000789396">
    <property type="component" value="Unassembled WGS sequence"/>
</dbReference>
<comment type="caution">
    <text evidence="8">The sequence shown here is derived from an EMBL/GenBank/DDBJ whole genome shotgun (WGS) entry which is preliminary data.</text>
</comment>
<keyword evidence="4 7" id="KW-1133">Transmembrane helix</keyword>
<feature type="transmembrane region" description="Helical" evidence="7">
    <location>
        <begin position="71"/>
        <end position="90"/>
    </location>
</feature>
<sequence>MPESTPIYLQDLKDLTSRSERISRRSTVPRPPPPKIGNPTPLGKRLSAFAMSTFVASLYGLGVLGINVPNILVGVSLFTGGVVQFASGMWEFKVGNTFGGTGFSAFGGFWASLGVIYMPGFGIQEAYGIIPVSRNATIDSTGFCTQNCEYTLGGIYAATDSDLFDQFHHALAIYNAAWLIFLGAFVALTIAFLGDTIYHISPSNTIFLKVGAIFEREFFKFPIKIYKNIP</sequence>
<comment type="subcellular location">
    <subcellularLocation>
        <location evidence="1">Membrane</location>
        <topology evidence="1">Multi-pass membrane protein</topology>
    </subcellularLocation>
</comment>
<dbReference type="NCBIfam" id="NF038013">
    <property type="entry name" value="AceTr_1"/>
    <property type="match status" value="1"/>
</dbReference>
<dbReference type="PANTHER" id="PTHR31123:SF1">
    <property type="entry name" value="ACCUMULATION OF DYADS PROTEIN 2-RELATED"/>
    <property type="match status" value="1"/>
</dbReference>
<reference evidence="8" key="1">
    <citation type="submission" date="2021-06" db="EMBL/GenBank/DDBJ databases">
        <authorList>
            <person name="Kallberg Y."/>
            <person name="Tangrot J."/>
            <person name="Rosling A."/>
        </authorList>
    </citation>
    <scope>NUCLEOTIDE SEQUENCE</scope>
    <source>
        <strain evidence="8">IN212</strain>
    </source>
</reference>
<dbReference type="EMBL" id="CAJVPZ010065520">
    <property type="protein sequence ID" value="CAG8795363.1"/>
    <property type="molecule type" value="Genomic_DNA"/>
</dbReference>
<dbReference type="InterPro" id="IPR051633">
    <property type="entry name" value="AceTr"/>
</dbReference>
<dbReference type="GO" id="GO:0015123">
    <property type="term" value="F:acetate transmembrane transporter activity"/>
    <property type="evidence" value="ECO:0007669"/>
    <property type="project" value="TreeGrafter"/>
</dbReference>
<evidence type="ECO:0000256" key="7">
    <source>
        <dbReference type="SAM" id="Phobius"/>
    </source>
</evidence>
<accession>A0A9N9P242</accession>
<keyword evidence="9" id="KW-1185">Reference proteome</keyword>
<dbReference type="PANTHER" id="PTHR31123">
    <property type="entry name" value="ACCUMULATION OF DYADS PROTEIN 2-RELATED"/>
    <property type="match status" value="1"/>
</dbReference>
<evidence type="ECO:0000256" key="5">
    <source>
        <dbReference type="ARBA" id="ARBA00023136"/>
    </source>
</evidence>
<comment type="similarity">
    <text evidence="2">Belongs to the acetate uptake transporter (AceTr) (TC 2.A.96) family.</text>
</comment>
<evidence type="ECO:0000256" key="4">
    <source>
        <dbReference type="ARBA" id="ARBA00022989"/>
    </source>
</evidence>
<evidence type="ECO:0000256" key="6">
    <source>
        <dbReference type="SAM" id="MobiDB-lite"/>
    </source>
</evidence>